<evidence type="ECO:0000313" key="4">
    <source>
        <dbReference type="Proteomes" id="UP000005240"/>
    </source>
</evidence>
<organism evidence="2">
    <name type="scientific">Puccinia triticina (isolate 1-1 / race 1 (BBBD))</name>
    <name type="common">Brown leaf rust fungus</name>
    <dbReference type="NCBI Taxonomy" id="630390"/>
    <lineage>
        <taxon>Eukaryota</taxon>
        <taxon>Fungi</taxon>
        <taxon>Dikarya</taxon>
        <taxon>Basidiomycota</taxon>
        <taxon>Pucciniomycotina</taxon>
        <taxon>Pucciniomycetes</taxon>
        <taxon>Pucciniales</taxon>
        <taxon>Pucciniaceae</taxon>
        <taxon>Puccinia</taxon>
    </lineage>
</organism>
<dbReference type="AlphaFoldDB" id="A0A180GPE8"/>
<reference evidence="3 4" key="3">
    <citation type="journal article" date="2017" name="G3 (Bethesda)">
        <title>Comparative analysis highlights variable genome content of wheat rusts and divergence of the mating loci.</title>
        <authorList>
            <person name="Cuomo C.A."/>
            <person name="Bakkeren G."/>
            <person name="Khalil H.B."/>
            <person name="Panwar V."/>
            <person name="Joly D."/>
            <person name="Linning R."/>
            <person name="Sakthikumar S."/>
            <person name="Song X."/>
            <person name="Adiconis X."/>
            <person name="Fan L."/>
            <person name="Goldberg J.M."/>
            <person name="Levin J.Z."/>
            <person name="Young S."/>
            <person name="Zeng Q."/>
            <person name="Anikster Y."/>
            <person name="Bruce M."/>
            <person name="Wang M."/>
            <person name="Yin C."/>
            <person name="McCallum B."/>
            <person name="Szabo L.J."/>
            <person name="Hulbert S."/>
            <person name="Chen X."/>
            <person name="Fellers J.P."/>
        </authorList>
    </citation>
    <scope>NUCLEOTIDE SEQUENCE</scope>
    <source>
        <strain evidence="3">isolate 1-1 / race 1 (BBBD)</strain>
        <strain evidence="4">Isolate 1-1 / race 1 (BBBD)</strain>
    </source>
</reference>
<feature type="compositionally biased region" description="Basic and acidic residues" evidence="1">
    <location>
        <begin position="514"/>
        <end position="532"/>
    </location>
</feature>
<protein>
    <recommendedName>
        <fullName evidence="5">Pentacotripeptide-repeat region of PRORP domain-containing protein</fullName>
    </recommendedName>
</protein>
<proteinExistence type="predicted"/>
<keyword evidence="4" id="KW-1185">Reference proteome</keyword>
<feature type="compositionally biased region" description="Low complexity" evidence="1">
    <location>
        <begin position="467"/>
        <end position="477"/>
    </location>
</feature>
<gene>
    <name evidence="2" type="ORF">PTTG_26949</name>
</gene>
<reference evidence="2" key="2">
    <citation type="submission" date="2016-05" db="EMBL/GenBank/DDBJ databases">
        <title>Comparative analysis highlights variable genome content of wheat rusts and divergence of the mating loci.</title>
        <authorList>
            <person name="Cuomo C.A."/>
            <person name="Bakkeren G."/>
            <person name="Szabo L."/>
            <person name="Khalil H."/>
            <person name="Joly D."/>
            <person name="Goldberg J."/>
            <person name="Young S."/>
            <person name="Zeng Q."/>
            <person name="Fellers J."/>
        </authorList>
    </citation>
    <scope>NUCLEOTIDE SEQUENCE [LARGE SCALE GENOMIC DNA]</scope>
    <source>
        <strain evidence="2">1-1 BBBD Race 1</strain>
    </source>
</reference>
<evidence type="ECO:0008006" key="5">
    <source>
        <dbReference type="Google" id="ProtNLM"/>
    </source>
</evidence>
<dbReference type="EMBL" id="ADAS02000039">
    <property type="protein sequence ID" value="OAV94404.1"/>
    <property type="molecule type" value="Genomic_DNA"/>
</dbReference>
<evidence type="ECO:0000313" key="2">
    <source>
        <dbReference type="EMBL" id="OAV94404.1"/>
    </source>
</evidence>
<feature type="region of interest" description="Disordered" evidence="1">
    <location>
        <begin position="514"/>
        <end position="547"/>
    </location>
</feature>
<dbReference type="OrthoDB" id="185373at2759"/>
<name>A0A180GPE8_PUCT1</name>
<evidence type="ECO:0000313" key="3">
    <source>
        <dbReference type="EnsemblFungi" id="PTTG_26949-t43_1-p1"/>
    </source>
</evidence>
<feature type="region of interest" description="Disordered" evidence="1">
    <location>
        <begin position="570"/>
        <end position="618"/>
    </location>
</feature>
<feature type="compositionally biased region" description="Low complexity" evidence="1">
    <location>
        <begin position="570"/>
        <end position="590"/>
    </location>
</feature>
<dbReference type="VEuPathDB" id="FungiDB:PTTG_26949"/>
<dbReference type="EnsemblFungi" id="PTTG_26949-t43_1">
    <property type="protein sequence ID" value="PTTG_26949-t43_1-p1"/>
    <property type="gene ID" value="PTTG_26949"/>
</dbReference>
<reference evidence="3" key="4">
    <citation type="submission" date="2025-05" db="UniProtKB">
        <authorList>
            <consortium name="EnsemblFungi"/>
        </authorList>
    </citation>
    <scope>IDENTIFICATION</scope>
    <source>
        <strain evidence="3">isolate 1-1 / race 1 (BBBD)</strain>
    </source>
</reference>
<reference evidence="2" key="1">
    <citation type="submission" date="2009-11" db="EMBL/GenBank/DDBJ databases">
        <authorList>
            <consortium name="The Broad Institute Genome Sequencing Platform"/>
            <person name="Ward D."/>
            <person name="Feldgarden M."/>
            <person name="Earl A."/>
            <person name="Young S.K."/>
            <person name="Zeng Q."/>
            <person name="Koehrsen M."/>
            <person name="Alvarado L."/>
            <person name="Berlin A."/>
            <person name="Bochicchio J."/>
            <person name="Borenstein D."/>
            <person name="Chapman S.B."/>
            <person name="Chen Z."/>
            <person name="Engels R."/>
            <person name="Freedman E."/>
            <person name="Gellesch M."/>
            <person name="Goldberg J."/>
            <person name="Griggs A."/>
            <person name="Gujja S."/>
            <person name="Heilman E."/>
            <person name="Heiman D."/>
            <person name="Hepburn T."/>
            <person name="Howarth C."/>
            <person name="Jen D."/>
            <person name="Larson L."/>
            <person name="Lewis B."/>
            <person name="Mehta T."/>
            <person name="Park D."/>
            <person name="Pearson M."/>
            <person name="Roberts A."/>
            <person name="Saif S."/>
            <person name="Shea T."/>
            <person name="Shenoy N."/>
            <person name="Sisk P."/>
            <person name="Stolte C."/>
            <person name="Sykes S."/>
            <person name="Thomson T."/>
            <person name="Walk T."/>
            <person name="White J."/>
            <person name="Yandava C."/>
            <person name="Izard J."/>
            <person name="Baranova O.V."/>
            <person name="Blanton J.M."/>
            <person name="Tanner A.C."/>
            <person name="Dewhirst F.E."/>
            <person name="Haas B."/>
            <person name="Nusbaum C."/>
            <person name="Birren B."/>
        </authorList>
    </citation>
    <scope>NUCLEOTIDE SEQUENCE [LARGE SCALE GENOMIC DNA]</scope>
    <source>
        <strain evidence="2">1-1 BBBD Race 1</strain>
    </source>
</reference>
<feature type="region of interest" description="Disordered" evidence="1">
    <location>
        <begin position="457"/>
        <end position="479"/>
    </location>
</feature>
<sequence>MNQLRRTLATITSRTPPPQRLRYANNPSELIIRIQQLTRTQQPLQLIIQLIKASSIRVATISVWTELFKLLITHQQQNQAYKLFLDIKRRQIKPDHIFFHHFLHLITTTPQPAQKHFSPQRITTIYQQALQAAETPAHRTSLGNLYLQALIHHHHHPEALDAFNSLLTTNTADPATIYQITQALSPTNKHHLNRARTLIESLTTNTTLLDLRTTLALANLFLRSTDPADHQYAAELVEKRLGIELAPNPYKFWTKTTQPILRGPQDSPDSPDPKQKQQTIRFEPGQLTTLLRMLLKMHKFALVRRLWTQISANPDLYLQRDAIDFTHCGLVMVAMGRCQAMNEVEALLRWMIEAGTKRLRPTGDTLDKALQAAWQTEDVEAGIAVLASLTQTYTGLVAEEQPPNALVALARTTKSLAPLTPSNRALATLLQAAGRRGRAAEIGRTLDVVARFRRLPAADADDAEPPTTTTTTTTTTTCWRGTAEPAPKVARYWADQFVWVLTDLLDKLLARPDRAVSSRPADRPLRGLEGRARLPAGRQRPAQADSDPLKCALRARIELRALERAQRRALIAAQRSPPPASHSSSRSYRPSRPRPDTASYPSGARPGRPSSPRPLSTR</sequence>
<evidence type="ECO:0000256" key="1">
    <source>
        <dbReference type="SAM" id="MobiDB-lite"/>
    </source>
</evidence>
<feature type="region of interest" description="Disordered" evidence="1">
    <location>
        <begin position="258"/>
        <end position="278"/>
    </location>
</feature>
<feature type="compositionally biased region" description="Low complexity" evidence="1">
    <location>
        <begin position="599"/>
        <end position="618"/>
    </location>
</feature>
<accession>A0A180GPE8</accession>
<dbReference type="Proteomes" id="UP000005240">
    <property type="component" value="Unassembled WGS sequence"/>
</dbReference>